<dbReference type="EC" id="3.1.1.-" evidence="4"/>
<evidence type="ECO:0000256" key="5">
    <source>
        <dbReference type="SAM" id="MobiDB-lite"/>
    </source>
</evidence>
<name>A0AAV2II08_LYMST</name>
<dbReference type="InterPro" id="IPR051093">
    <property type="entry name" value="Neuroligin/BSAL"/>
</dbReference>
<proteinExistence type="inferred from homology"/>
<keyword evidence="8" id="KW-1185">Reference proteome</keyword>
<evidence type="ECO:0000256" key="1">
    <source>
        <dbReference type="ARBA" id="ARBA00005964"/>
    </source>
</evidence>
<keyword evidence="3 4" id="KW-0378">Hydrolase</keyword>
<dbReference type="Gene3D" id="3.40.50.1820">
    <property type="entry name" value="alpha/beta hydrolase"/>
    <property type="match status" value="1"/>
</dbReference>
<feature type="region of interest" description="Disordered" evidence="5">
    <location>
        <begin position="623"/>
        <end position="642"/>
    </location>
</feature>
<sequence>MLQGIASRTITFVVLSMLVGGRLCLVTTIESIRTNSTTSLYQGNIKTKQFDHETYYLGTFLGIPYARPSAGRFSRAEPIDNDNLTQAFDFQNICYQKVDPTNECQRGRAMSEDCLYLNVYTPLRRNYTPPTNGSADHLSNAVSGAYPVYVFIHGGAFFRGNGNCYDPSTLAAFGEIIVVTVNYRLGPFGFATTSDDVISGNMGLWDQHEALKWVNRHIREFGGDPKRVTLGGQSAGSYSALFQALYEGNDDLFQRVIAQSGTPAARKSINTRGYATTLKLARAMSCKIEDPKNSAEINACLINQNATDLAEKVISSLIPSSLPFQPTLEREFVTEDVHKFLTASARNEPTDPKLIPANFTKKDLLIGFNAEDGEVFYRLWAVILNDKLVNDSMRQDAIHRTIDMNLLKSIIFSVVAESSDSNIDDYAREIEAIMERYVDWENPDLNRTSNQAVKLLTDVFFAVPVVDTALSRINEADSATTASGTSERGGDSEDGSTFVYRFRLPNTNPRFKETTLSWFEGTEHSAEIPYVFGWVSGSEEVRLSKQVMTYWSNFIKTGHPNTPATNNDVAETEWKKFTATEQSYLEISATSEMKGRLVASSRHFWRDFLPSMTQHYRESFDSGVQSVKCPPPGKSNSGNDGDRMTGSGLVLVGLLMAIELGYLI</sequence>
<dbReference type="InterPro" id="IPR019826">
    <property type="entry name" value="Carboxylesterase_B_AS"/>
</dbReference>
<comment type="similarity">
    <text evidence="1 4">Belongs to the type-B carboxylesterase/lipase family.</text>
</comment>
<evidence type="ECO:0000256" key="4">
    <source>
        <dbReference type="RuleBase" id="RU361235"/>
    </source>
</evidence>
<dbReference type="Pfam" id="PF00135">
    <property type="entry name" value="COesterase"/>
    <property type="match status" value="1"/>
</dbReference>
<gene>
    <name evidence="7" type="ORF">GSLYS_00018111001</name>
</gene>
<evidence type="ECO:0000313" key="8">
    <source>
        <dbReference type="Proteomes" id="UP001497497"/>
    </source>
</evidence>
<feature type="compositionally biased region" description="Polar residues" evidence="5">
    <location>
        <begin position="477"/>
        <end position="486"/>
    </location>
</feature>
<organism evidence="7 8">
    <name type="scientific">Lymnaea stagnalis</name>
    <name type="common">Great pond snail</name>
    <name type="synonym">Helix stagnalis</name>
    <dbReference type="NCBI Taxonomy" id="6523"/>
    <lineage>
        <taxon>Eukaryota</taxon>
        <taxon>Metazoa</taxon>
        <taxon>Spiralia</taxon>
        <taxon>Lophotrochozoa</taxon>
        <taxon>Mollusca</taxon>
        <taxon>Gastropoda</taxon>
        <taxon>Heterobranchia</taxon>
        <taxon>Euthyneura</taxon>
        <taxon>Panpulmonata</taxon>
        <taxon>Hygrophila</taxon>
        <taxon>Lymnaeoidea</taxon>
        <taxon>Lymnaeidae</taxon>
        <taxon>Lymnaea</taxon>
    </lineage>
</organism>
<reference evidence="7 8" key="1">
    <citation type="submission" date="2024-04" db="EMBL/GenBank/DDBJ databases">
        <authorList>
            <consortium name="Genoscope - CEA"/>
            <person name="William W."/>
        </authorList>
    </citation>
    <scope>NUCLEOTIDE SEQUENCE [LARGE SCALE GENOMIC DNA]</scope>
</reference>
<feature type="domain" description="Carboxylesterase type B" evidence="6">
    <location>
        <begin position="43"/>
        <end position="605"/>
    </location>
</feature>
<dbReference type="AlphaFoldDB" id="A0AAV2II08"/>
<dbReference type="EMBL" id="CAXITT010000633">
    <property type="protein sequence ID" value="CAL1544598.1"/>
    <property type="molecule type" value="Genomic_DNA"/>
</dbReference>
<dbReference type="PROSITE" id="PS00941">
    <property type="entry name" value="CARBOXYLESTERASE_B_2"/>
    <property type="match status" value="1"/>
</dbReference>
<dbReference type="PROSITE" id="PS00122">
    <property type="entry name" value="CARBOXYLESTERASE_B_1"/>
    <property type="match status" value="1"/>
</dbReference>
<evidence type="ECO:0000256" key="2">
    <source>
        <dbReference type="ARBA" id="ARBA00022729"/>
    </source>
</evidence>
<dbReference type="Proteomes" id="UP001497497">
    <property type="component" value="Unassembled WGS sequence"/>
</dbReference>
<dbReference type="InterPro" id="IPR019819">
    <property type="entry name" value="Carboxylesterase_B_CS"/>
</dbReference>
<dbReference type="PANTHER" id="PTHR43903">
    <property type="entry name" value="NEUROLIGIN"/>
    <property type="match status" value="1"/>
</dbReference>
<evidence type="ECO:0000313" key="7">
    <source>
        <dbReference type="EMBL" id="CAL1544598.1"/>
    </source>
</evidence>
<dbReference type="InterPro" id="IPR002018">
    <property type="entry name" value="CarbesteraseB"/>
</dbReference>
<comment type="caution">
    <text evidence="7">The sequence shown here is derived from an EMBL/GenBank/DDBJ whole genome shotgun (WGS) entry which is preliminary data.</text>
</comment>
<keyword evidence="2" id="KW-0732">Signal</keyword>
<evidence type="ECO:0000259" key="6">
    <source>
        <dbReference type="Pfam" id="PF00135"/>
    </source>
</evidence>
<protein>
    <recommendedName>
        <fullName evidence="4">Carboxylic ester hydrolase</fullName>
        <ecNumber evidence="4">3.1.1.-</ecNumber>
    </recommendedName>
</protein>
<dbReference type="GO" id="GO:0016787">
    <property type="term" value="F:hydrolase activity"/>
    <property type="evidence" value="ECO:0007669"/>
    <property type="project" value="UniProtKB-KW"/>
</dbReference>
<feature type="region of interest" description="Disordered" evidence="5">
    <location>
        <begin position="476"/>
        <end position="496"/>
    </location>
</feature>
<accession>A0AAV2II08</accession>
<dbReference type="InterPro" id="IPR029058">
    <property type="entry name" value="AB_hydrolase_fold"/>
</dbReference>
<dbReference type="SUPFAM" id="SSF53474">
    <property type="entry name" value="alpha/beta-Hydrolases"/>
    <property type="match status" value="1"/>
</dbReference>
<evidence type="ECO:0000256" key="3">
    <source>
        <dbReference type="ARBA" id="ARBA00022801"/>
    </source>
</evidence>